<reference evidence="2" key="1">
    <citation type="submission" date="2023-10" db="EMBL/GenBank/DDBJ databases">
        <title>Genome assembly of Pristionchus species.</title>
        <authorList>
            <person name="Yoshida K."/>
            <person name="Sommer R.J."/>
        </authorList>
    </citation>
    <scope>NUCLEOTIDE SEQUENCE</scope>
    <source>
        <strain evidence="2">RS0144</strain>
    </source>
</reference>
<dbReference type="InterPro" id="IPR038717">
    <property type="entry name" value="Tc1-like_DDE_dom"/>
</dbReference>
<evidence type="ECO:0000313" key="2">
    <source>
        <dbReference type="EMBL" id="GMS92226.1"/>
    </source>
</evidence>
<evidence type="ECO:0000259" key="1">
    <source>
        <dbReference type="Pfam" id="PF13358"/>
    </source>
</evidence>
<feature type="non-terminal residue" evidence="2">
    <location>
        <position position="1"/>
    </location>
</feature>
<organism evidence="2 3">
    <name type="scientific">Pristionchus entomophagus</name>
    <dbReference type="NCBI Taxonomy" id="358040"/>
    <lineage>
        <taxon>Eukaryota</taxon>
        <taxon>Metazoa</taxon>
        <taxon>Ecdysozoa</taxon>
        <taxon>Nematoda</taxon>
        <taxon>Chromadorea</taxon>
        <taxon>Rhabditida</taxon>
        <taxon>Rhabditina</taxon>
        <taxon>Diplogasteromorpha</taxon>
        <taxon>Diplogasteroidea</taxon>
        <taxon>Neodiplogasteridae</taxon>
        <taxon>Pristionchus</taxon>
    </lineage>
</organism>
<evidence type="ECO:0000313" key="3">
    <source>
        <dbReference type="Proteomes" id="UP001432027"/>
    </source>
</evidence>
<dbReference type="Pfam" id="PF13358">
    <property type="entry name" value="DDE_3"/>
    <property type="match status" value="1"/>
</dbReference>
<protein>
    <recommendedName>
        <fullName evidence="1">Tc1-like transposase DDE domain-containing protein</fullName>
    </recommendedName>
</protein>
<dbReference type="GO" id="GO:0003676">
    <property type="term" value="F:nucleic acid binding"/>
    <property type="evidence" value="ECO:0007669"/>
    <property type="project" value="InterPro"/>
</dbReference>
<keyword evidence="3" id="KW-1185">Reference proteome</keyword>
<gene>
    <name evidence="2" type="ORF">PENTCL1PPCAC_14401</name>
</gene>
<dbReference type="InterPro" id="IPR036397">
    <property type="entry name" value="RNaseH_sf"/>
</dbReference>
<accession>A0AAV5TGK7</accession>
<dbReference type="EMBL" id="BTSX01000004">
    <property type="protein sequence ID" value="GMS92226.1"/>
    <property type="molecule type" value="Genomic_DNA"/>
</dbReference>
<feature type="domain" description="Tc1-like transposase DDE" evidence="1">
    <location>
        <begin position="15"/>
        <end position="71"/>
    </location>
</feature>
<comment type="caution">
    <text evidence="2">The sequence shown here is derived from an EMBL/GenBank/DDBJ whole genome shotgun (WGS) entry which is preliminary data.</text>
</comment>
<dbReference type="AlphaFoldDB" id="A0AAV5TGK7"/>
<name>A0AAV5TGK7_9BILA</name>
<dbReference type="Proteomes" id="UP001432027">
    <property type="component" value="Unassembled WGS sequence"/>
</dbReference>
<dbReference type="Gene3D" id="3.30.420.10">
    <property type="entry name" value="Ribonuclease H-like superfamily/Ribonuclease H"/>
    <property type="match status" value="1"/>
</dbReference>
<proteinExistence type="predicted"/>
<sequence length="121" mass="14268">IHKVYRDWAERKYGGKVLLVQDNAQCHVSDSTRSYLEKENIEILDWCSESPDLNPVEMVWALLKQWLQTNNNKGTTLQELEDKIREWWSTKMNKALCRNLILRMQSQMKKVVEAQGAPVYD</sequence>